<keyword evidence="5" id="KW-0812">Transmembrane</keyword>
<protein>
    <submittedName>
        <fullName evidence="11">Respiratory supercomplex factor 1, mitochondrial</fullName>
    </submittedName>
</protein>
<keyword evidence="8" id="KW-0472">Membrane</keyword>
<evidence type="ECO:0000313" key="11">
    <source>
        <dbReference type="EMBL" id="CAF9937683.1"/>
    </source>
</evidence>
<dbReference type="GO" id="GO:0097250">
    <property type="term" value="P:mitochondrial respirasome assembly"/>
    <property type="evidence" value="ECO:0007669"/>
    <property type="project" value="TreeGrafter"/>
</dbReference>
<comment type="function">
    <text evidence="1">Cytochrome c oxidase subunit which plays a role in assembly of respiratory supercomplexes.</text>
</comment>
<dbReference type="GO" id="GO:0031966">
    <property type="term" value="C:mitochondrial membrane"/>
    <property type="evidence" value="ECO:0007669"/>
    <property type="project" value="UniProtKB-SubCell"/>
</dbReference>
<evidence type="ECO:0000259" key="10">
    <source>
        <dbReference type="PROSITE" id="PS51503"/>
    </source>
</evidence>
<evidence type="ECO:0000313" key="12">
    <source>
        <dbReference type="Proteomes" id="UP000664534"/>
    </source>
</evidence>
<dbReference type="PANTHER" id="PTHR12297:SF3">
    <property type="entry name" value="HIG1 DOMAIN FAMILY MEMBER 1A"/>
    <property type="match status" value="1"/>
</dbReference>
<keyword evidence="6" id="KW-1133">Transmembrane helix</keyword>
<evidence type="ECO:0000256" key="7">
    <source>
        <dbReference type="ARBA" id="ARBA00023128"/>
    </source>
</evidence>
<comment type="caution">
    <text evidence="11">The sequence shown here is derived from an EMBL/GenBank/DDBJ whole genome shotgun (WGS) entry which is preliminary data.</text>
</comment>
<feature type="domain" description="HIG1" evidence="10">
    <location>
        <begin position="6"/>
        <end position="97"/>
    </location>
</feature>
<dbReference type="OrthoDB" id="6604018at2759"/>
<reference evidence="11" key="1">
    <citation type="submission" date="2021-03" db="EMBL/GenBank/DDBJ databases">
        <authorList>
            <person name="Tagirdzhanova G."/>
        </authorList>
    </citation>
    <scope>NUCLEOTIDE SEQUENCE</scope>
</reference>
<comment type="subcellular location">
    <subcellularLocation>
        <location evidence="2">Mitochondrion membrane</location>
    </subcellularLocation>
</comment>
<proteinExistence type="inferred from homology"/>
<evidence type="ECO:0000256" key="3">
    <source>
        <dbReference type="ARBA" id="ARBA00009366"/>
    </source>
</evidence>
<keyword evidence="9" id="KW-0175">Coiled coil</keyword>
<evidence type="ECO:0000256" key="5">
    <source>
        <dbReference type="ARBA" id="ARBA00022692"/>
    </source>
</evidence>
<sequence length="253" mass="29711">MSDAPLPSSFDSDVDFYDENRWQKFTRRLKEEPLIPFGVAVTCWALYNASRSIRQGNGARTNQFFRYRLYAQSFTLIAMLGGSYYYNADRLKRKEFTDLAKQRKAQEKKDAWIRELEARDLEDREWREKLGRVRDFQREEVERKAIEEKKMKEGRSDDGRGVIEALKGKINDVKSTEAKNEIAELEQRKELIKEKRQEVEKKQEMERMKQAMVKQEAGMGPDTRVWGEAGGGLFGWKRIRNWYNGSQDGEGGK</sequence>
<evidence type="ECO:0000256" key="2">
    <source>
        <dbReference type="ARBA" id="ARBA00004325"/>
    </source>
</evidence>
<keyword evidence="12" id="KW-1185">Reference proteome</keyword>
<evidence type="ECO:0000256" key="8">
    <source>
        <dbReference type="ARBA" id="ARBA00023136"/>
    </source>
</evidence>
<keyword evidence="7" id="KW-0496">Mitochondrion</keyword>
<comment type="subunit">
    <text evidence="4">Associates with the respiratory chain complex III/complex IV supercomplex.</text>
</comment>
<dbReference type="InterPro" id="IPR007667">
    <property type="entry name" value="Hypoxia_induced_domain"/>
</dbReference>
<dbReference type="PANTHER" id="PTHR12297">
    <property type="entry name" value="HYPOXIA-INDUCBILE GENE 1 HIG1 -RELATED"/>
    <property type="match status" value="1"/>
</dbReference>
<dbReference type="Pfam" id="PF04588">
    <property type="entry name" value="HIG_1_N"/>
    <property type="match status" value="1"/>
</dbReference>
<comment type="similarity">
    <text evidence="3">Belongs to the RCF1 family.</text>
</comment>
<dbReference type="Proteomes" id="UP000664534">
    <property type="component" value="Unassembled WGS sequence"/>
</dbReference>
<dbReference type="EMBL" id="CAJPDT010000101">
    <property type="protein sequence ID" value="CAF9937683.1"/>
    <property type="molecule type" value="Genomic_DNA"/>
</dbReference>
<dbReference type="InterPro" id="IPR050355">
    <property type="entry name" value="RCF1"/>
</dbReference>
<name>A0A8H3G701_9LECA</name>
<evidence type="ECO:0000256" key="4">
    <source>
        <dbReference type="ARBA" id="ARBA00011565"/>
    </source>
</evidence>
<accession>A0A8H3G701</accession>
<evidence type="ECO:0000256" key="1">
    <source>
        <dbReference type="ARBA" id="ARBA00002584"/>
    </source>
</evidence>
<dbReference type="AlphaFoldDB" id="A0A8H3G701"/>
<evidence type="ECO:0000256" key="9">
    <source>
        <dbReference type="SAM" id="Coils"/>
    </source>
</evidence>
<dbReference type="Gene3D" id="6.10.140.1320">
    <property type="match status" value="1"/>
</dbReference>
<organism evidence="11 12">
    <name type="scientific">Imshaugia aleurites</name>
    <dbReference type="NCBI Taxonomy" id="172621"/>
    <lineage>
        <taxon>Eukaryota</taxon>
        <taxon>Fungi</taxon>
        <taxon>Dikarya</taxon>
        <taxon>Ascomycota</taxon>
        <taxon>Pezizomycotina</taxon>
        <taxon>Lecanoromycetes</taxon>
        <taxon>OSLEUM clade</taxon>
        <taxon>Lecanoromycetidae</taxon>
        <taxon>Lecanorales</taxon>
        <taxon>Lecanorineae</taxon>
        <taxon>Parmeliaceae</taxon>
        <taxon>Imshaugia</taxon>
    </lineage>
</organism>
<gene>
    <name evidence="11" type="primary">RCF1</name>
    <name evidence="11" type="ORF">IMSHALPRED_000506</name>
</gene>
<feature type="coiled-coil region" evidence="9">
    <location>
        <begin position="175"/>
        <end position="211"/>
    </location>
</feature>
<dbReference type="PROSITE" id="PS51503">
    <property type="entry name" value="HIG1"/>
    <property type="match status" value="1"/>
</dbReference>
<evidence type="ECO:0000256" key="6">
    <source>
        <dbReference type="ARBA" id="ARBA00022989"/>
    </source>
</evidence>